<sequence length="293" mass="30923">MSDASQMSDHVKGLLLTSAGVLLVVPDSLFVRLIDGDPIVTAFWRALFSGVIILAGVWFLMGANGFKAVFRTGWRGWLYICLMGSTAPGFVLAVSNTSVANVVFILASMPVFAVLFSRIFLKEPITRRMTLTIAAVLVGLGVLALGSHTQAAASWKGDLWALYVSVVFAGALTLVRQLKSVSMVPALPIAFLGTALALAPFGAPLATFAMDWPLYLAHGGFIGVSACLLALGPRYILPAEAALLILLESILAPLLVWAVLGEDPGGYPLLGGTIVIGTLIVSNMIALRRPAYP</sequence>
<keyword evidence="1" id="KW-1133">Transmembrane helix</keyword>
<feature type="transmembrane region" description="Helical" evidence="1">
    <location>
        <begin position="212"/>
        <end position="231"/>
    </location>
</feature>
<comment type="caution">
    <text evidence="3">The sequence shown here is derived from an EMBL/GenBank/DDBJ whole genome shotgun (WGS) entry which is preliminary data.</text>
</comment>
<organism evidence="3 4">
    <name type="scientific">Roseibium aquae</name>
    <dbReference type="NCBI Taxonomy" id="1323746"/>
    <lineage>
        <taxon>Bacteria</taxon>
        <taxon>Pseudomonadati</taxon>
        <taxon>Pseudomonadota</taxon>
        <taxon>Alphaproteobacteria</taxon>
        <taxon>Hyphomicrobiales</taxon>
        <taxon>Stappiaceae</taxon>
        <taxon>Roseibium</taxon>
    </lineage>
</organism>
<feature type="transmembrane region" description="Helical" evidence="1">
    <location>
        <begin position="187"/>
        <end position="206"/>
    </location>
</feature>
<accession>A0A916WZR9</accession>
<reference evidence="3" key="2">
    <citation type="submission" date="2020-09" db="EMBL/GenBank/DDBJ databases">
        <authorList>
            <person name="Sun Q."/>
            <person name="Zhou Y."/>
        </authorList>
    </citation>
    <scope>NUCLEOTIDE SEQUENCE</scope>
    <source>
        <strain evidence="3">CGMCC 1.12426</strain>
    </source>
</reference>
<dbReference type="PANTHER" id="PTHR22911:SF79">
    <property type="entry name" value="MOBA-LIKE NTP TRANSFERASE DOMAIN-CONTAINING PROTEIN"/>
    <property type="match status" value="1"/>
</dbReference>
<feature type="transmembrane region" description="Helical" evidence="1">
    <location>
        <begin position="46"/>
        <end position="64"/>
    </location>
</feature>
<dbReference type="Pfam" id="PF00892">
    <property type="entry name" value="EamA"/>
    <property type="match status" value="1"/>
</dbReference>
<feature type="transmembrane region" description="Helical" evidence="1">
    <location>
        <begin position="76"/>
        <end position="94"/>
    </location>
</feature>
<feature type="domain" description="EamA" evidence="2">
    <location>
        <begin position="31"/>
        <end position="143"/>
    </location>
</feature>
<evidence type="ECO:0000256" key="1">
    <source>
        <dbReference type="SAM" id="Phobius"/>
    </source>
</evidence>
<protein>
    <submittedName>
        <fullName evidence="3">Membrane protein</fullName>
    </submittedName>
</protein>
<evidence type="ECO:0000313" key="4">
    <source>
        <dbReference type="Proteomes" id="UP000605148"/>
    </source>
</evidence>
<feature type="transmembrane region" description="Helical" evidence="1">
    <location>
        <begin position="243"/>
        <end position="260"/>
    </location>
</feature>
<dbReference type="EMBL" id="BMFA01000003">
    <property type="protein sequence ID" value="GGB42182.1"/>
    <property type="molecule type" value="Genomic_DNA"/>
</dbReference>
<dbReference type="SUPFAM" id="SSF103481">
    <property type="entry name" value="Multidrug resistance efflux transporter EmrE"/>
    <property type="match status" value="1"/>
</dbReference>
<evidence type="ECO:0000313" key="3">
    <source>
        <dbReference type="EMBL" id="GGB42182.1"/>
    </source>
</evidence>
<keyword evidence="4" id="KW-1185">Reference proteome</keyword>
<name>A0A916WZR9_9HYPH</name>
<dbReference type="InterPro" id="IPR000620">
    <property type="entry name" value="EamA_dom"/>
</dbReference>
<keyword evidence="1" id="KW-0812">Transmembrane</keyword>
<feature type="transmembrane region" description="Helical" evidence="1">
    <location>
        <begin position="133"/>
        <end position="153"/>
    </location>
</feature>
<dbReference type="Proteomes" id="UP000605148">
    <property type="component" value="Unassembled WGS sequence"/>
</dbReference>
<reference evidence="3" key="1">
    <citation type="journal article" date="2014" name="Int. J. Syst. Evol. Microbiol.">
        <title>Complete genome sequence of Corynebacterium casei LMG S-19264T (=DSM 44701T), isolated from a smear-ripened cheese.</title>
        <authorList>
            <consortium name="US DOE Joint Genome Institute (JGI-PGF)"/>
            <person name="Walter F."/>
            <person name="Albersmeier A."/>
            <person name="Kalinowski J."/>
            <person name="Ruckert C."/>
        </authorList>
    </citation>
    <scope>NUCLEOTIDE SEQUENCE</scope>
    <source>
        <strain evidence="3">CGMCC 1.12426</strain>
    </source>
</reference>
<evidence type="ECO:0000259" key="2">
    <source>
        <dbReference type="Pfam" id="PF00892"/>
    </source>
</evidence>
<dbReference type="PANTHER" id="PTHR22911">
    <property type="entry name" value="ACYL-MALONYL CONDENSING ENZYME-RELATED"/>
    <property type="match status" value="1"/>
</dbReference>
<keyword evidence="1" id="KW-0472">Membrane</keyword>
<dbReference type="GO" id="GO:0016020">
    <property type="term" value="C:membrane"/>
    <property type="evidence" value="ECO:0007669"/>
    <property type="project" value="InterPro"/>
</dbReference>
<proteinExistence type="predicted"/>
<dbReference type="InterPro" id="IPR037185">
    <property type="entry name" value="EmrE-like"/>
</dbReference>
<feature type="transmembrane region" description="Helical" evidence="1">
    <location>
        <begin position="266"/>
        <end position="287"/>
    </location>
</feature>
<gene>
    <name evidence="3" type="ORF">GCM10011316_12620</name>
</gene>
<feature type="transmembrane region" description="Helical" evidence="1">
    <location>
        <begin position="159"/>
        <end position="175"/>
    </location>
</feature>
<feature type="transmembrane region" description="Helical" evidence="1">
    <location>
        <begin position="100"/>
        <end position="121"/>
    </location>
</feature>
<dbReference type="AlphaFoldDB" id="A0A916WZR9"/>